<dbReference type="RefSeq" id="WP_157730212.1">
    <property type="nucleotide sequence ID" value="NZ_LT899436.1"/>
</dbReference>
<dbReference type="KEGG" id="tje:TJEJU_2559"/>
<proteinExistence type="predicted"/>
<gene>
    <name evidence="1" type="ORF">TJEJU_2559</name>
</gene>
<sequence>MRNNLFSIAMLLLSIVGSGQQSLDGSNNSVTDLPNVVPPSPTVANLMKFEEVPVEMYTGQPSISIPLFSKGLDGGLGFSASLSYNTSGVRIDERSGWTGTGWSLFAGGVISRTVMGIHDEAREVNVVGDGAPGDVGSFHSGYYDQVKFLYDFQSGVNDSRNVLGPGLLEYQEFLWNTTYGIQNFDYQSDLFQFNFMGYSGRFIIVNDNNTLVPKLLSSSQRVKIELDYDRSSYEINSFTVKTPNGYQFVFGNEAIETTITHGRKAGQSQSGSFISDDVSSFKESRYTSSWHLTAIKSPNNFTVCNFNYQDIVVNFSSPKSVQRAKAQVDQVTFSSNFGSSNANADYNASLVPPAIISTWNILQVNTKKLKDVVFRDGSKVAFKIKGGHPEQDNSTGCILEKIEVFEATSTIPNKEFIFNYKTSTKNRLFLTGVTEKAGTERQNYNLSYHSEDILPGYGSPEKDAWGYYKAPKLTSNTDLTLIGDVLVNGNINAGLLKEITYPTGGTKEFTFEPHEFSFLGDVLIDPKDIDENYESITAINNITLRGNPLNSGSNNSLFLQIPNDADVSIILGNTSGSSEGINNHYIEIIPANTSDITNLVSLDETTEKIFLKKGSYQVRLNSSSYFPNPNLGPAEVSTRITLRYSRYKGPNVKHKTGGGFRIKEIRFMEGNEQQTKVSYNYPLFDNTTMSRYGISGTSYSSGSFDGALGTRRKSVKRLKVNLRNKFALGQLGAPPCSGNAKDLSFLIERFGRSVEANMSKGNYVGYKNVETYQDNNGKSTMLYTNAIDFPAYDADFYEDISPIYNNTPDKDLDFKRGNLLENIAYDSTGRKVSKTTNQYDYEIISSERYFFKYSENESCSSAISLKGRTFSSFKTYFAFTSCEGCTNPANFIDVRPAYYEYGLPFMKESISKQYFYDALGNETSTTSNTTYDYSLNNYQPLVTKTTNSKGEEIITKTKYAHEVNDNNLKYLHRISEPVEVEVIRKKGTTVTKLSHQKTKYKFFGPDLYLPEMIQTSKGTQALEDRVVYHSYDTKGNPTEVSKADGTSVVYIWGYNETKPIAKIEGATKTEVTSAINGLPSTYYNSLLKIQNLSNVDNDRTQGTLGKEGALRNALQKLRESSILATAQVTTFTYDPLIGVTSITDPRGETVYYEYDVFNRLKVIKNSDGHIVTEHQYNYKN</sequence>
<protein>
    <submittedName>
        <fullName evidence="1">Rhs family protein</fullName>
    </submittedName>
</protein>
<evidence type="ECO:0000313" key="1">
    <source>
        <dbReference type="EMBL" id="SNR16242.1"/>
    </source>
</evidence>
<keyword evidence="2" id="KW-1185">Reference proteome</keyword>
<dbReference type="OrthoDB" id="9814627at2"/>
<reference evidence="1 2" key="1">
    <citation type="submission" date="2017-07" db="EMBL/GenBank/DDBJ databases">
        <authorList>
            <person name="Sun Z.S."/>
            <person name="Albrecht U."/>
            <person name="Echele G."/>
            <person name="Lee C.C."/>
        </authorList>
    </citation>
    <scope>NUCLEOTIDE SEQUENCE [LARGE SCALE GENOMIC DNA]</scope>
    <source>
        <strain evidence="2">type strain: KCTC 22618</strain>
    </source>
</reference>
<name>A0A238UAX4_9FLAO</name>
<evidence type="ECO:0000313" key="2">
    <source>
        <dbReference type="Proteomes" id="UP000215214"/>
    </source>
</evidence>
<dbReference type="EMBL" id="LT899436">
    <property type="protein sequence ID" value="SNR16242.1"/>
    <property type="molecule type" value="Genomic_DNA"/>
</dbReference>
<dbReference type="Gene3D" id="2.180.10.10">
    <property type="entry name" value="RHS repeat-associated core"/>
    <property type="match status" value="1"/>
</dbReference>
<dbReference type="AlphaFoldDB" id="A0A238UAX4"/>
<dbReference type="Proteomes" id="UP000215214">
    <property type="component" value="Chromosome TJEJU"/>
</dbReference>
<accession>A0A238UAX4</accession>
<organism evidence="1 2">
    <name type="scientific">Tenacibaculum jejuense</name>
    <dbReference type="NCBI Taxonomy" id="584609"/>
    <lineage>
        <taxon>Bacteria</taxon>
        <taxon>Pseudomonadati</taxon>
        <taxon>Bacteroidota</taxon>
        <taxon>Flavobacteriia</taxon>
        <taxon>Flavobacteriales</taxon>
        <taxon>Flavobacteriaceae</taxon>
        <taxon>Tenacibaculum</taxon>
    </lineage>
</organism>